<protein>
    <submittedName>
        <fullName evidence="2">Porin</fullName>
    </submittedName>
</protein>
<dbReference type="Proteomes" id="UP000599009">
    <property type="component" value="Unassembled WGS sequence"/>
</dbReference>
<evidence type="ECO:0000256" key="1">
    <source>
        <dbReference type="SAM" id="SignalP"/>
    </source>
</evidence>
<feature type="chain" id="PRO_5047517929" evidence="1">
    <location>
        <begin position="21"/>
        <end position="381"/>
    </location>
</feature>
<feature type="signal peptide" evidence="1">
    <location>
        <begin position="1"/>
        <end position="20"/>
    </location>
</feature>
<proteinExistence type="predicted"/>
<dbReference type="EMBL" id="BMME01000001">
    <property type="protein sequence ID" value="GGK09806.1"/>
    <property type="molecule type" value="Genomic_DNA"/>
</dbReference>
<organism evidence="2 3">
    <name type="scientific">Luteimonas terricola</name>
    <dbReference type="NCBI Taxonomy" id="645597"/>
    <lineage>
        <taxon>Bacteria</taxon>
        <taxon>Pseudomonadati</taxon>
        <taxon>Pseudomonadota</taxon>
        <taxon>Gammaproteobacteria</taxon>
        <taxon>Lysobacterales</taxon>
        <taxon>Lysobacteraceae</taxon>
        <taxon>Luteimonas</taxon>
    </lineage>
</organism>
<sequence>MKFLLLPIALAAACLLPAHAEVPLGTVAGSDVSFEGMFQVDGYWFDNDVLDLDGRPDGRDRATGIRRFELALKGSGPGGFAWALGYDVEGENYLDNNVSWSFGGEGSPKHTLLLGQSKQPNGLEELSSSRNNDFIAKASATGVFATGRRLGASWSYDAGGHGATLGWFGRNLDDDAGGAGYGARAWWAPVRDDGQVLHLGLSHVDRDTDGDQLRLRSRPNADMAAVRVVDSGVLSDVDRLATTGLEAIWISGPLKLQGEYFIASGDRIGHGNYDTQGGYASALWTPGGATWGYRGGLPRTTVEGAGLWQLGLRYDQLDLDDGSLRGGRMDAWTVGVNWYWRDNAKLMLNYVDVASRREVAGGGAVVHDDPSIVEARVQLHW</sequence>
<dbReference type="RefSeq" id="WP_132986921.1">
    <property type="nucleotide sequence ID" value="NZ_BMME01000001.1"/>
</dbReference>
<dbReference type="InterPro" id="IPR010870">
    <property type="entry name" value="Porin_O/P"/>
</dbReference>
<accession>A0ABQ2EI97</accession>
<comment type="caution">
    <text evidence="2">The sequence shown here is derived from an EMBL/GenBank/DDBJ whole genome shotgun (WGS) entry which is preliminary data.</text>
</comment>
<reference evidence="3" key="1">
    <citation type="journal article" date="2019" name="Int. J. Syst. Evol. Microbiol.">
        <title>The Global Catalogue of Microorganisms (GCM) 10K type strain sequencing project: providing services to taxonomists for standard genome sequencing and annotation.</title>
        <authorList>
            <consortium name="The Broad Institute Genomics Platform"/>
            <consortium name="The Broad Institute Genome Sequencing Center for Infectious Disease"/>
            <person name="Wu L."/>
            <person name="Ma J."/>
        </authorList>
    </citation>
    <scope>NUCLEOTIDE SEQUENCE [LARGE SCALE GENOMIC DNA]</scope>
    <source>
        <strain evidence="3">CGMCC 1.8985</strain>
    </source>
</reference>
<dbReference type="InterPro" id="IPR023614">
    <property type="entry name" value="Porin_dom_sf"/>
</dbReference>
<dbReference type="Pfam" id="PF07396">
    <property type="entry name" value="Porin_O_P"/>
    <property type="match status" value="1"/>
</dbReference>
<name>A0ABQ2EI97_9GAMM</name>
<keyword evidence="1" id="KW-0732">Signal</keyword>
<dbReference type="Gene3D" id="2.40.160.10">
    <property type="entry name" value="Porin"/>
    <property type="match status" value="1"/>
</dbReference>
<gene>
    <name evidence="2" type="primary">oprO</name>
    <name evidence="2" type="ORF">GCM10011394_19040</name>
</gene>
<keyword evidence="3" id="KW-1185">Reference proteome</keyword>
<dbReference type="SUPFAM" id="SSF56935">
    <property type="entry name" value="Porins"/>
    <property type="match status" value="1"/>
</dbReference>
<evidence type="ECO:0000313" key="3">
    <source>
        <dbReference type="Proteomes" id="UP000599009"/>
    </source>
</evidence>
<evidence type="ECO:0000313" key="2">
    <source>
        <dbReference type="EMBL" id="GGK09806.1"/>
    </source>
</evidence>